<dbReference type="CDD" id="cd00531">
    <property type="entry name" value="NTF2_like"/>
    <property type="match status" value="1"/>
</dbReference>
<name>A0A382F8H6_9ZZZZ</name>
<dbReference type="Pfam" id="PF13577">
    <property type="entry name" value="SnoaL_4"/>
    <property type="match status" value="1"/>
</dbReference>
<gene>
    <name evidence="2" type="ORF">METZ01_LOCUS211255</name>
</gene>
<evidence type="ECO:0000313" key="2">
    <source>
        <dbReference type="EMBL" id="SVB58401.1"/>
    </source>
</evidence>
<feature type="domain" description="SnoaL-like" evidence="1">
    <location>
        <begin position="8"/>
        <end position="139"/>
    </location>
</feature>
<dbReference type="InterPro" id="IPR032710">
    <property type="entry name" value="NTF2-like_dom_sf"/>
</dbReference>
<sequence>MTDPAVQNLADRADISNVIYTYATAIDSRDWDLLATCFTEDLEADFRDFSGRQVIKGRAAWVDAIKGTIAGLDATQHLTANHVHKIDGDTAVLTAYLQAFHRLDNARSDPEYTVGGIYTCNMVRSGENEMNGGWCMRRYKLTVTWHRGNRDILRQARRRLQN</sequence>
<dbReference type="Gene3D" id="3.10.450.50">
    <property type="match status" value="1"/>
</dbReference>
<dbReference type="AlphaFoldDB" id="A0A382F8H6"/>
<accession>A0A382F8H6</accession>
<proteinExistence type="predicted"/>
<dbReference type="InterPro" id="IPR037401">
    <property type="entry name" value="SnoaL-like"/>
</dbReference>
<evidence type="ECO:0000259" key="1">
    <source>
        <dbReference type="Pfam" id="PF13577"/>
    </source>
</evidence>
<dbReference type="SUPFAM" id="SSF54427">
    <property type="entry name" value="NTF2-like"/>
    <property type="match status" value="1"/>
</dbReference>
<reference evidence="2" key="1">
    <citation type="submission" date="2018-05" db="EMBL/GenBank/DDBJ databases">
        <authorList>
            <person name="Lanie J.A."/>
            <person name="Ng W.-L."/>
            <person name="Kazmierczak K.M."/>
            <person name="Andrzejewski T.M."/>
            <person name="Davidsen T.M."/>
            <person name="Wayne K.J."/>
            <person name="Tettelin H."/>
            <person name="Glass J.I."/>
            <person name="Rusch D."/>
            <person name="Podicherti R."/>
            <person name="Tsui H.-C.T."/>
            <person name="Winkler M.E."/>
        </authorList>
    </citation>
    <scope>NUCLEOTIDE SEQUENCE</scope>
</reference>
<dbReference type="EMBL" id="UINC01048180">
    <property type="protein sequence ID" value="SVB58401.1"/>
    <property type="molecule type" value="Genomic_DNA"/>
</dbReference>
<organism evidence="2">
    <name type="scientific">marine metagenome</name>
    <dbReference type="NCBI Taxonomy" id="408172"/>
    <lineage>
        <taxon>unclassified sequences</taxon>
        <taxon>metagenomes</taxon>
        <taxon>ecological metagenomes</taxon>
    </lineage>
</organism>
<protein>
    <recommendedName>
        <fullName evidence="1">SnoaL-like domain-containing protein</fullName>
    </recommendedName>
</protein>